<dbReference type="RefSeq" id="WP_340602600.1">
    <property type="nucleotide sequence ID" value="NZ_JBBMXV010000001.1"/>
</dbReference>
<dbReference type="Gene3D" id="3.40.190.10">
    <property type="entry name" value="Periplasmic binding protein-like II"/>
    <property type="match status" value="2"/>
</dbReference>
<reference evidence="5 6" key="1">
    <citation type="journal article" date="2019" name="Int. J. Syst. Evol. Microbiol.">
        <title>The Global Catalogue of Microorganisms (GCM) 10K type strain sequencing project: providing services to taxonomists for standard genome sequencing and annotation.</title>
        <authorList>
            <consortium name="The Broad Institute Genomics Platform"/>
            <consortium name="The Broad Institute Genome Sequencing Center for Infectious Disease"/>
            <person name="Wu L."/>
            <person name="Ma J."/>
        </authorList>
    </citation>
    <scope>NUCLEOTIDE SEQUENCE [LARGE SCALE GENOMIC DNA]</scope>
    <source>
        <strain evidence="5 6">CGMCC 1.3240</strain>
    </source>
</reference>
<dbReference type="EMBL" id="JBHSXQ010000001">
    <property type="protein sequence ID" value="MFC6904089.1"/>
    <property type="molecule type" value="Genomic_DNA"/>
</dbReference>
<dbReference type="AlphaFoldDB" id="A0ABD5V201"/>
<keyword evidence="3" id="KW-0732">Signal</keyword>
<evidence type="ECO:0000256" key="1">
    <source>
        <dbReference type="ARBA" id="ARBA00008520"/>
    </source>
</evidence>
<dbReference type="PROSITE" id="PS51318">
    <property type="entry name" value="TAT"/>
    <property type="match status" value="1"/>
</dbReference>
<organism evidence="5 6">
    <name type="scientific">Halalkalicoccus tibetensis</name>
    <dbReference type="NCBI Taxonomy" id="175632"/>
    <lineage>
        <taxon>Archaea</taxon>
        <taxon>Methanobacteriati</taxon>
        <taxon>Methanobacteriota</taxon>
        <taxon>Stenosarchaea group</taxon>
        <taxon>Halobacteria</taxon>
        <taxon>Halobacteriales</taxon>
        <taxon>Halococcaceae</taxon>
        <taxon>Halalkalicoccus</taxon>
    </lineage>
</organism>
<gene>
    <name evidence="5" type="ORF">ACFQGH_02615</name>
</gene>
<feature type="compositionally biased region" description="Basic and acidic residues" evidence="4">
    <location>
        <begin position="459"/>
        <end position="476"/>
    </location>
</feature>
<evidence type="ECO:0000256" key="2">
    <source>
        <dbReference type="ARBA" id="ARBA00022448"/>
    </source>
</evidence>
<protein>
    <submittedName>
        <fullName evidence="5">Extracellular solute-binding protein</fullName>
    </submittedName>
</protein>
<accession>A0ABD5V201</accession>
<sequence>MGRGNTRRRAGLSRRTFVKAAGASGVAAGSLGLAGCLGSADDDTIIIHSDTDFQDIRDTVQETLWEAGLDEDISYEVRAAADDTEQRRQDIQSALQAGRSTPDMFMMDSGWTIPFILREQTLNLEEQLSGEVLDTIENDYLQASVETARHPETDELHALPLFPDFPVMLYRRDLVEEAGYDTEGWATEPMSWQEFSEVVADTRDQSDVDFGFTTQAAAYEGLACCTFNETMSGWGGAYFGGVDNLFEAGDRPVTVDEEPVLDAIRMMRAFIHGQEDEHALEGYEQIAPTSIVQWIEDESLGPFQNGNAVAHRNWPAFGIAETAGEDDFGEAIGAMPMPYGVTEEESEYEGLGGSRVALGGWHLTINPSTDKIDECAQILEAFTAEEVQLTMFEEGTWFPPNLDLLESEEVQEIEPLNRYTDTLQALGDRAVPRPVTDIWNEQAAVIAIEVHNAYTGQKSPEEAMEDLRNRLERSEADVEDVNAN</sequence>
<evidence type="ECO:0000313" key="5">
    <source>
        <dbReference type="EMBL" id="MFC6904089.1"/>
    </source>
</evidence>
<comment type="caution">
    <text evidence="5">The sequence shown here is derived from an EMBL/GenBank/DDBJ whole genome shotgun (WGS) entry which is preliminary data.</text>
</comment>
<dbReference type="Pfam" id="PF13416">
    <property type="entry name" value="SBP_bac_8"/>
    <property type="match status" value="1"/>
</dbReference>
<proteinExistence type="inferred from homology"/>
<keyword evidence="6" id="KW-1185">Reference proteome</keyword>
<dbReference type="SUPFAM" id="SSF53850">
    <property type="entry name" value="Periplasmic binding protein-like II"/>
    <property type="match status" value="1"/>
</dbReference>
<dbReference type="Proteomes" id="UP001596312">
    <property type="component" value="Unassembled WGS sequence"/>
</dbReference>
<dbReference type="InterPro" id="IPR006059">
    <property type="entry name" value="SBP"/>
</dbReference>
<name>A0ABD5V201_9EURY</name>
<dbReference type="PANTHER" id="PTHR43649:SF34">
    <property type="entry name" value="ABC TRANSPORTER PERIPLASMIC-BINDING PROTEIN YCJN-RELATED"/>
    <property type="match status" value="1"/>
</dbReference>
<dbReference type="PANTHER" id="PTHR43649">
    <property type="entry name" value="ARABINOSE-BINDING PROTEIN-RELATED"/>
    <property type="match status" value="1"/>
</dbReference>
<dbReference type="InterPro" id="IPR006311">
    <property type="entry name" value="TAT_signal"/>
</dbReference>
<evidence type="ECO:0000313" key="6">
    <source>
        <dbReference type="Proteomes" id="UP001596312"/>
    </source>
</evidence>
<evidence type="ECO:0000256" key="4">
    <source>
        <dbReference type="SAM" id="MobiDB-lite"/>
    </source>
</evidence>
<feature type="region of interest" description="Disordered" evidence="4">
    <location>
        <begin position="457"/>
        <end position="484"/>
    </location>
</feature>
<keyword evidence="2" id="KW-0813">Transport</keyword>
<evidence type="ECO:0000256" key="3">
    <source>
        <dbReference type="ARBA" id="ARBA00022729"/>
    </source>
</evidence>
<dbReference type="InterPro" id="IPR050490">
    <property type="entry name" value="Bact_solute-bd_prot1"/>
</dbReference>
<comment type="similarity">
    <text evidence="1">Belongs to the bacterial solute-binding protein 1 family.</text>
</comment>